<comment type="subcellular location">
    <subcellularLocation>
        <location evidence="3">Endomembrane system</location>
        <topology evidence="3">Single-pass type IV membrane protein</topology>
    </subcellularLocation>
</comment>
<dbReference type="GO" id="GO:0005737">
    <property type="term" value="C:cytoplasm"/>
    <property type="evidence" value="ECO:0007669"/>
    <property type="project" value="UniProtKB-ARBA"/>
</dbReference>
<protein>
    <submittedName>
        <fullName evidence="7">SNARE, putative</fullName>
    </submittedName>
</protein>
<name>A0A146K6W3_9EUKA</name>
<dbReference type="GO" id="GO:0015031">
    <property type="term" value="P:protein transport"/>
    <property type="evidence" value="ECO:0007669"/>
    <property type="project" value="UniProtKB-KW"/>
</dbReference>
<dbReference type="InterPro" id="IPR042855">
    <property type="entry name" value="V_SNARE_CC"/>
</dbReference>
<reference evidence="7" key="1">
    <citation type="submission" date="2015-07" db="EMBL/GenBank/DDBJ databases">
        <title>Adaptation to a free-living lifestyle via gene acquisitions in the diplomonad Trepomonas sp. PC1.</title>
        <authorList>
            <person name="Xu F."/>
            <person name="Jerlstrom-Hultqvist J."/>
            <person name="Kolisko M."/>
            <person name="Simpson A.G.B."/>
            <person name="Roger A.J."/>
            <person name="Svard S.G."/>
            <person name="Andersson J.O."/>
        </authorList>
    </citation>
    <scope>NUCLEOTIDE SEQUENCE</scope>
    <source>
        <strain evidence="7">PC1</strain>
    </source>
</reference>
<dbReference type="SUPFAM" id="SSF58038">
    <property type="entry name" value="SNARE fusion complex"/>
    <property type="match status" value="1"/>
</dbReference>
<dbReference type="Pfam" id="PF00957">
    <property type="entry name" value="Synaptobrevin"/>
    <property type="match status" value="1"/>
</dbReference>
<keyword evidence="5" id="KW-1133">Transmembrane helix</keyword>
<dbReference type="GO" id="GO:0012505">
    <property type="term" value="C:endomembrane system"/>
    <property type="evidence" value="ECO:0007669"/>
    <property type="project" value="UniProtKB-SubCell"/>
</dbReference>
<dbReference type="PROSITE" id="PS50892">
    <property type="entry name" value="V_SNARE"/>
    <property type="match status" value="1"/>
</dbReference>
<accession>A0A146K6W3</accession>
<proteinExistence type="predicted"/>
<keyword evidence="1" id="KW-0813">Transport</keyword>
<evidence type="ECO:0000313" key="7">
    <source>
        <dbReference type="EMBL" id="JAP91575.1"/>
    </source>
</evidence>
<dbReference type="AlphaFoldDB" id="A0A146K6W3"/>
<keyword evidence="2" id="KW-0653">Protein transport</keyword>
<evidence type="ECO:0000259" key="6">
    <source>
        <dbReference type="PROSITE" id="PS50892"/>
    </source>
</evidence>
<dbReference type="GO" id="GO:0006890">
    <property type="term" value="P:retrograde vesicle-mediated transport, Golgi to endoplasmic reticulum"/>
    <property type="evidence" value="ECO:0007669"/>
    <property type="project" value="InterPro"/>
</dbReference>
<dbReference type="GO" id="GO:0006888">
    <property type="term" value="P:endoplasmic reticulum to Golgi vesicle-mediated transport"/>
    <property type="evidence" value="ECO:0007669"/>
    <property type="project" value="InterPro"/>
</dbReference>
<evidence type="ECO:0000256" key="2">
    <source>
        <dbReference type="ARBA" id="ARBA00022927"/>
    </source>
</evidence>
<feature type="domain" description="V-SNARE coiled-coil homology" evidence="6">
    <location>
        <begin position="110"/>
        <end position="170"/>
    </location>
</feature>
<dbReference type="InterPro" id="IPR044565">
    <property type="entry name" value="Sec22"/>
</dbReference>
<feature type="transmembrane region" description="Helical" evidence="5">
    <location>
        <begin position="173"/>
        <end position="190"/>
    </location>
</feature>
<dbReference type="PANTHER" id="PTHR45837">
    <property type="entry name" value="VESICLE-TRAFFICKING PROTEIN SEC22B"/>
    <property type="match status" value="1"/>
</dbReference>
<keyword evidence="5" id="KW-0812">Transmembrane</keyword>
<dbReference type="EMBL" id="GDID01005031">
    <property type="protein sequence ID" value="JAP91575.1"/>
    <property type="molecule type" value="Transcribed_RNA"/>
</dbReference>
<gene>
    <name evidence="7" type="ORF">TPC1_16772</name>
</gene>
<evidence type="ECO:0000256" key="4">
    <source>
        <dbReference type="PROSITE-ProRule" id="PRU00290"/>
    </source>
</evidence>
<evidence type="ECO:0000256" key="3">
    <source>
        <dbReference type="ARBA" id="ARBA00046280"/>
    </source>
</evidence>
<dbReference type="Gene3D" id="3.30.450.50">
    <property type="entry name" value="Longin domain"/>
    <property type="match status" value="1"/>
</dbReference>
<keyword evidence="4" id="KW-0175">Coiled coil</keyword>
<sequence>KTDSLPLLKYGNGTTSVIQQIFQLAKILSTEPTKSSVAKTQNVTMTYQTSENFIYILVDEKAQQALMQKIEEQFNMNHVYKVNQANQQFAFQQFEQQLIEIIERQNSVSELQLLHQETQDVKQIVTENLENILKRGSSLNKMEDDSLMLLNATKDVLINSKELDKLAFWRKNGIYIIVGGIVLIWLLWKIL</sequence>
<feature type="non-terminal residue" evidence="7">
    <location>
        <position position="1"/>
    </location>
</feature>
<evidence type="ECO:0000256" key="1">
    <source>
        <dbReference type="ARBA" id="ARBA00022448"/>
    </source>
</evidence>
<dbReference type="GO" id="GO:0005484">
    <property type="term" value="F:SNAP receptor activity"/>
    <property type="evidence" value="ECO:0007669"/>
    <property type="project" value="InterPro"/>
</dbReference>
<evidence type="ECO:0000256" key="5">
    <source>
        <dbReference type="SAM" id="Phobius"/>
    </source>
</evidence>
<organism evidence="7">
    <name type="scientific">Trepomonas sp. PC1</name>
    <dbReference type="NCBI Taxonomy" id="1076344"/>
    <lineage>
        <taxon>Eukaryota</taxon>
        <taxon>Metamonada</taxon>
        <taxon>Diplomonadida</taxon>
        <taxon>Hexamitidae</taxon>
        <taxon>Hexamitinae</taxon>
        <taxon>Trepomonas</taxon>
    </lineage>
</organism>
<keyword evidence="5" id="KW-0472">Membrane</keyword>